<feature type="non-terminal residue" evidence="1">
    <location>
        <position position="52"/>
    </location>
</feature>
<reference evidence="1" key="1">
    <citation type="journal article" date="2014" name="Front. Microbiol.">
        <title>High frequency of phylogenetically diverse reductive dehalogenase-homologous genes in deep subseafloor sedimentary metagenomes.</title>
        <authorList>
            <person name="Kawai M."/>
            <person name="Futagami T."/>
            <person name="Toyoda A."/>
            <person name="Takaki Y."/>
            <person name="Nishi S."/>
            <person name="Hori S."/>
            <person name="Arai W."/>
            <person name="Tsubouchi T."/>
            <person name="Morono Y."/>
            <person name="Uchiyama I."/>
            <person name="Ito T."/>
            <person name="Fujiyama A."/>
            <person name="Inagaki F."/>
            <person name="Takami H."/>
        </authorList>
    </citation>
    <scope>NUCLEOTIDE SEQUENCE</scope>
    <source>
        <strain evidence="1">Expedition CK06-06</strain>
    </source>
</reference>
<organism evidence="1">
    <name type="scientific">marine sediment metagenome</name>
    <dbReference type="NCBI Taxonomy" id="412755"/>
    <lineage>
        <taxon>unclassified sequences</taxon>
        <taxon>metagenomes</taxon>
        <taxon>ecological metagenomes</taxon>
    </lineage>
</organism>
<dbReference type="EMBL" id="BARU01049207">
    <property type="protein sequence ID" value="GAH91355.1"/>
    <property type="molecule type" value="Genomic_DNA"/>
</dbReference>
<gene>
    <name evidence="1" type="ORF">S03H2_72608</name>
</gene>
<feature type="non-terminal residue" evidence="1">
    <location>
        <position position="1"/>
    </location>
</feature>
<proteinExistence type="predicted"/>
<comment type="caution">
    <text evidence="1">The sequence shown here is derived from an EMBL/GenBank/DDBJ whole genome shotgun (WGS) entry which is preliminary data.</text>
</comment>
<name>X1KCI7_9ZZZZ</name>
<evidence type="ECO:0008006" key="2">
    <source>
        <dbReference type="Google" id="ProtNLM"/>
    </source>
</evidence>
<accession>X1KCI7</accession>
<protein>
    <recommendedName>
        <fullName evidence="2">Caspase family p20 domain-containing protein</fullName>
    </recommendedName>
</protein>
<sequence length="52" mass="5523">SPLNSYISVDELEAALSAIPGTKVVFLDSCYSGGFIGKGKEEITISQEELES</sequence>
<dbReference type="AlphaFoldDB" id="X1KCI7"/>
<evidence type="ECO:0000313" key="1">
    <source>
        <dbReference type="EMBL" id="GAH91355.1"/>
    </source>
</evidence>
<dbReference type="Gene3D" id="3.40.50.1460">
    <property type="match status" value="1"/>
</dbReference>